<reference evidence="3 4" key="1">
    <citation type="submission" date="2021-04" db="EMBL/GenBank/DDBJ databases">
        <title>Whole genome sequence of Jiella sp. KSK16Y-1.</title>
        <authorList>
            <person name="Tuo L."/>
        </authorList>
    </citation>
    <scope>NUCLEOTIDE SEQUENCE [LARGE SCALE GENOMIC DNA]</scope>
    <source>
        <strain evidence="3 4">KSK16Y-1</strain>
    </source>
</reference>
<dbReference type="Pfam" id="PF00378">
    <property type="entry name" value="ECH_1"/>
    <property type="match status" value="1"/>
</dbReference>
<dbReference type="InterPro" id="IPR001753">
    <property type="entry name" value="Enoyl-CoA_hydra/iso"/>
</dbReference>
<dbReference type="Proteomes" id="UP000678276">
    <property type="component" value="Unassembled WGS sequence"/>
</dbReference>
<accession>A0ABS4BGI7</accession>
<dbReference type="InterPro" id="IPR014748">
    <property type="entry name" value="Enoyl-CoA_hydra_C"/>
</dbReference>
<comment type="similarity">
    <text evidence="1 2">Belongs to the enoyl-CoA hydratase/isomerase family.</text>
</comment>
<dbReference type="RefSeq" id="WP_209594286.1">
    <property type="nucleotide sequence ID" value="NZ_JAGJCF010000005.1"/>
</dbReference>
<evidence type="ECO:0000256" key="2">
    <source>
        <dbReference type="RuleBase" id="RU003707"/>
    </source>
</evidence>
<dbReference type="SUPFAM" id="SSF52096">
    <property type="entry name" value="ClpP/crotonase"/>
    <property type="match status" value="1"/>
</dbReference>
<dbReference type="CDD" id="cd06558">
    <property type="entry name" value="crotonase-like"/>
    <property type="match status" value="1"/>
</dbReference>
<dbReference type="InterPro" id="IPR018376">
    <property type="entry name" value="Enoyl-CoA_hyd/isom_CS"/>
</dbReference>
<gene>
    <name evidence="3" type="ORF">J6595_09765</name>
</gene>
<dbReference type="InterPro" id="IPR029045">
    <property type="entry name" value="ClpP/crotonase-like_dom_sf"/>
</dbReference>
<evidence type="ECO:0000313" key="4">
    <source>
        <dbReference type="Proteomes" id="UP000678276"/>
    </source>
</evidence>
<dbReference type="EMBL" id="JAGJCF010000005">
    <property type="protein sequence ID" value="MBP0615866.1"/>
    <property type="molecule type" value="Genomic_DNA"/>
</dbReference>
<evidence type="ECO:0000256" key="1">
    <source>
        <dbReference type="ARBA" id="ARBA00005254"/>
    </source>
</evidence>
<keyword evidence="4" id="KW-1185">Reference proteome</keyword>
<dbReference type="InterPro" id="IPR051683">
    <property type="entry name" value="Enoyl-CoA_Hydratase/Isomerase"/>
</dbReference>
<sequence>MGPYETLRVEMNARGICHLILDRPEKKNALSAQMMDELTVFSHAAEADEAIRVVVLSGGAGVFCAGGDLSWMMAQIKADRATRIREAKRLAFMLKALNEMPVPLIARIEGVALGGGIGMASISDVAIAADDTRFGFTETRLGIIPATIGPYVIARIGEGKARQVFMSARLFDGREAQRIGLATRAVPAGDLDSAVAAEVEPYLGLPRAAVGRAKRLARALGPVIDDAVIEATIEQLADAWESDEAQEGIAAFLQKRKPRWVG</sequence>
<dbReference type="PROSITE" id="PS00166">
    <property type="entry name" value="ENOYL_COA_HYDRATASE"/>
    <property type="match status" value="1"/>
</dbReference>
<dbReference type="NCBIfam" id="NF005675">
    <property type="entry name" value="PRK07468.1"/>
    <property type="match status" value="1"/>
</dbReference>
<name>A0ABS4BGI7_9HYPH</name>
<protein>
    <submittedName>
        <fullName evidence="3">Crotonase/enoyl-CoA hydratase family protein</fullName>
    </submittedName>
</protein>
<evidence type="ECO:0000313" key="3">
    <source>
        <dbReference type="EMBL" id="MBP0615866.1"/>
    </source>
</evidence>
<dbReference type="Gene3D" id="1.10.12.10">
    <property type="entry name" value="Lyase 2-enoyl-coa Hydratase, Chain A, domain 2"/>
    <property type="match status" value="1"/>
</dbReference>
<organism evidence="3 4">
    <name type="scientific">Jiella mangrovi</name>
    <dbReference type="NCBI Taxonomy" id="2821407"/>
    <lineage>
        <taxon>Bacteria</taxon>
        <taxon>Pseudomonadati</taxon>
        <taxon>Pseudomonadota</taxon>
        <taxon>Alphaproteobacteria</taxon>
        <taxon>Hyphomicrobiales</taxon>
        <taxon>Aurantimonadaceae</taxon>
        <taxon>Jiella</taxon>
    </lineage>
</organism>
<dbReference type="PANTHER" id="PTHR42964">
    <property type="entry name" value="ENOYL-COA HYDRATASE"/>
    <property type="match status" value="1"/>
</dbReference>
<comment type="caution">
    <text evidence="3">The sequence shown here is derived from an EMBL/GenBank/DDBJ whole genome shotgun (WGS) entry which is preliminary data.</text>
</comment>
<proteinExistence type="inferred from homology"/>
<dbReference type="Gene3D" id="3.90.226.10">
    <property type="entry name" value="2-enoyl-CoA Hydratase, Chain A, domain 1"/>
    <property type="match status" value="1"/>
</dbReference>
<dbReference type="PANTHER" id="PTHR42964:SF1">
    <property type="entry name" value="POLYKETIDE BIOSYNTHESIS ENOYL-COA HYDRATASE PKSH-RELATED"/>
    <property type="match status" value="1"/>
</dbReference>